<keyword evidence="11 12" id="KW-0411">Iron-sulfur</keyword>
<evidence type="ECO:0000259" key="15">
    <source>
        <dbReference type="Pfam" id="PF14720"/>
    </source>
</evidence>
<feature type="binding site" evidence="12">
    <location>
        <position position="183"/>
    </location>
    <ligand>
        <name>[4Fe-4S] cluster</name>
        <dbReference type="ChEBI" id="CHEBI:49883"/>
        <label>1</label>
    </ligand>
</feature>
<organism evidence="16 17">
    <name type="scientific">Candidatus Magnetoglobus multicellularis str. Araruama</name>
    <dbReference type="NCBI Taxonomy" id="890399"/>
    <lineage>
        <taxon>Bacteria</taxon>
        <taxon>Pseudomonadati</taxon>
        <taxon>Thermodesulfobacteriota</taxon>
        <taxon>Desulfobacteria</taxon>
        <taxon>Desulfobacterales</taxon>
        <taxon>Desulfobacteraceae</taxon>
        <taxon>Candidatus Magnetoglobus</taxon>
    </lineage>
</organism>
<keyword evidence="7 13" id="KW-0732">Signal</keyword>
<feature type="binding site" evidence="12">
    <location>
        <position position="280"/>
    </location>
    <ligand>
        <name>[3Fe-4S] cluster</name>
        <dbReference type="ChEBI" id="CHEBI:21137"/>
    </ligand>
</feature>
<dbReference type="GO" id="GO:0009375">
    <property type="term" value="C:ferredoxin hydrogenase complex"/>
    <property type="evidence" value="ECO:0007669"/>
    <property type="project" value="InterPro"/>
</dbReference>
<evidence type="ECO:0000256" key="8">
    <source>
        <dbReference type="ARBA" id="ARBA00022764"/>
    </source>
</evidence>
<evidence type="ECO:0000256" key="6">
    <source>
        <dbReference type="ARBA" id="ARBA00022723"/>
    </source>
</evidence>
<reference evidence="17" key="1">
    <citation type="submission" date="2012-11" db="EMBL/GenBank/DDBJ databases">
        <authorList>
            <person name="Lucero-Rivera Y.E."/>
            <person name="Tovar-Ramirez D."/>
        </authorList>
    </citation>
    <scope>NUCLEOTIDE SEQUENCE [LARGE SCALE GENOMIC DNA]</scope>
    <source>
        <strain evidence="17">Araruama</strain>
    </source>
</reference>
<evidence type="ECO:0000256" key="2">
    <source>
        <dbReference type="ARBA" id="ARBA00004418"/>
    </source>
</evidence>
<dbReference type="GO" id="GO:0016020">
    <property type="term" value="C:membrane"/>
    <property type="evidence" value="ECO:0007669"/>
    <property type="project" value="TreeGrafter"/>
</dbReference>
<protein>
    <submittedName>
        <fullName evidence="16">Periplasmic [NiFeSe] hydrogenase small subunit</fullName>
    </submittedName>
</protein>
<evidence type="ECO:0000256" key="9">
    <source>
        <dbReference type="ARBA" id="ARBA00023002"/>
    </source>
</evidence>
<dbReference type="Pfam" id="PF01058">
    <property type="entry name" value="Oxidored_q6"/>
    <property type="match status" value="1"/>
</dbReference>
<feature type="domain" description="NADH:ubiquinone oxidoreductase-like 20kDa subunit" evidence="14">
    <location>
        <begin position="50"/>
        <end position="196"/>
    </location>
</feature>
<proteinExistence type="inferred from homology"/>
<dbReference type="PIRSF" id="PIRSF000310">
    <property type="entry name" value="NiFe_hyd_ssu"/>
    <property type="match status" value="1"/>
</dbReference>
<dbReference type="GO" id="GO:0009061">
    <property type="term" value="P:anaerobic respiration"/>
    <property type="evidence" value="ECO:0007669"/>
    <property type="project" value="TreeGrafter"/>
</dbReference>
<feature type="binding site" evidence="12">
    <location>
        <position position="53"/>
    </location>
    <ligand>
        <name>[4Fe-4S] cluster</name>
        <dbReference type="ChEBI" id="CHEBI:49883"/>
        <label>1</label>
    </ligand>
</feature>
<keyword evidence="6 12" id="KW-0479">Metal-binding</keyword>
<evidence type="ECO:0000256" key="10">
    <source>
        <dbReference type="ARBA" id="ARBA00023004"/>
    </source>
</evidence>
<comment type="subunit">
    <text evidence="4">Heterodimer of a large and a small subunit.</text>
</comment>
<evidence type="ECO:0000256" key="7">
    <source>
        <dbReference type="ARBA" id="ARBA00022729"/>
    </source>
</evidence>
<dbReference type="InterPro" id="IPR037148">
    <property type="entry name" value="NiFe-Hase_small_C_sf"/>
</dbReference>
<evidence type="ECO:0000313" key="17">
    <source>
        <dbReference type="Proteomes" id="UP000189670"/>
    </source>
</evidence>
<dbReference type="GO" id="GO:0051538">
    <property type="term" value="F:3 iron, 4 sulfur cluster binding"/>
    <property type="evidence" value="ECO:0007669"/>
    <property type="project" value="UniProtKB-KW"/>
</dbReference>
<dbReference type="InterPro" id="IPR006311">
    <property type="entry name" value="TAT_signal"/>
</dbReference>
<feature type="binding site" evidence="12">
    <location>
        <position position="220"/>
    </location>
    <ligand>
        <name>[4Fe-4S] cluster</name>
        <dbReference type="ChEBI" id="CHEBI:49883"/>
        <label>2</label>
    </ligand>
</feature>
<dbReference type="Proteomes" id="UP000189670">
    <property type="component" value="Unassembled WGS sequence"/>
</dbReference>
<feature type="domain" description="Cytochrome-c3 hydrogenase C-terminal" evidence="15">
    <location>
        <begin position="215"/>
        <end position="289"/>
    </location>
</feature>
<dbReference type="Pfam" id="PF14720">
    <property type="entry name" value="NiFe_hyd_SSU_C"/>
    <property type="match status" value="1"/>
</dbReference>
<dbReference type="NCBIfam" id="TIGR00391">
    <property type="entry name" value="hydA"/>
    <property type="match status" value="1"/>
</dbReference>
<feature type="binding site" evidence="12">
    <location>
        <position position="243"/>
    </location>
    <ligand>
        <name>[4Fe-4S] cluster</name>
        <dbReference type="ChEBI" id="CHEBI:49883"/>
        <label>2</label>
    </ligand>
</feature>
<evidence type="ECO:0000256" key="3">
    <source>
        <dbReference type="ARBA" id="ARBA00006605"/>
    </source>
</evidence>
<comment type="caution">
    <text evidence="16">The sequence shown here is derived from an EMBL/GenBank/DDBJ whole genome shotgun (WGS) entry which is preliminary data.</text>
</comment>
<comment type="subcellular location">
    <subcellularLocation>
        <location evidence="2">Periplasm</location>
    </subcellularLocation>
</comment>
<gene>
    <name evidence="16" type="ORF">OMM_01676</name>
</gene>
<keyword evidence="12" id="KW-0003">3Fe-4S</keyword>
<dbReference type="InterPro" id="IPR001821">
    <property type="entry name" value="NiFe_hydrogenase_ssu"/>
</dbReference>
<feature type="binding site" evidence="12">
    <location>
        <position position="223"/>
    </location>
    <ligand>
        <name>[4Fe-4S] cluster</name>
        <dbReference type="ChEBI" id="CHEBI:49883"/>
        <label>2</label>
    </ligand>
</feature>
<dbReference type="GO" id="GO:0046872">
    <property type="term" value="F:metal ion binding"/>
    <property type="evidence" value="ECO:0007669"/>
    <property type="project" value="UniProtKB-KW"/>
</dbReference>
<name>A0A1V1PCF6_9BACT</name>
<dbReference type="GO" id="GO:0009055">
    <property type="term" value="F:electron transfer activity"/>
    <property type="evidence" value="ECO:0007669"/>
    <property type="project" value="TreeGrafter"/>
</dbReference>
<sequence length="301" mass="32584">MFTRREFITLSARLTALLGLTNAAVPQIANALNSLVKNDIPVVWLQGQSCSGCSVSLLNSVHPDTDELLTQYISLLFHSTLSFATGHVSMEVLNKSIDSKHYYLVVEGSIPEKMPKSCIIGEELFTEQVLRASKNAKAIIAVGTCASFGGIPAAQGNPTGAIGLPAYLKKHSISKPLILLPGCPVHPDWIIGTLAHVVQFGLPSLDTKGRPKYFFSRLIHDQCPRFADYERQKFAKRFSDEGCLFKLGCLGPETHADCTIHKWNSGVSSCINAGGPCIGCASEGFPGKKAFSLYRKGENKS</sequence>
<feature type="binding site" evidence="12">
    <location>
        <position position="145"/>
    </location>
    <ligand>
        <name>[4Fe-4S] cluster</name>
        <dbReference type="ChEBI" id="CHEBI:49883"/>
        <label>1</label>
    </ligand>
</feature>
<feature type="binding site" evidence="12">
    <location>
        <position position="258"/>
    </location>
    <ligand>
        <name>[3Fe-4S] cluster</name>
        <dbReference type="ChEBI" id="CHEBI:21137"/>
    </ligand>
</feature>
<dbReference type="InterPro" id="IPR037024">
    <property type="entry name" value="NiFe_Hase_small_N_sf"/>
</dbReference>
<feature type="binding site" evidence="12">
    <location>
        <position position="249"/>
    </location>
    <ligand>
        <name>[4Fe-4S] cluster</name>
        <dbReference type="ChEBI" id="CHEBI:49883"/>
        <label>2</label>
    </ligand>
</feature>
<dbReference type="GO" id="GO:0051539">
    <property type="term" value="F:4 iron, 4 sulfur cluster binding"/>
    <property type="evidence" value="ECO:0007669"/>
    <property type="project" value="UniProtKB-KW"/>
</dbReference>
<keyword evidence="10 12" id="KW-0408">Iron</keyword>
<keyword evidence="9" id="KW-0560">Oxidoreductase</keyword>
<dbReference type="Gene3D" id="3.40.50.700">
    <property type="entry name" value="NADH:ubiquinone oxidoreductase-like, 20kDa subunit"/>
    <property type="match status" value="1"/>
</dbReference>
<evidence type="ECO:0000256" key="11">
    <source>
        <dbReference type="ARBA" id="ARBA00023014"/>
    </source>
</evidence>
<dbReference type="GO" id="GO:0008901">
    <property type="term" value="F:ferredoxin hydrogenase activity"/>
    <property type="evidence" value="ECO:0007669"/>
    <property type="project" value="InterPro"/>
</dbReference>
<dbReference type="GO" id="GO:0042597">
    <property type="term" value="C:periplasmic space"/>
    <property type="evidence" value="ECO:0007669"/>
    <property type="project" value="UniProtKB-SubCell"/>
</dbReference>
<evidence type="ECO:0000256" key="4">
    <source>
        <dbReference type="ARBA" id="ARBA00011771"/>
    </source>
</evidence>
<evidence type="ECO:0000259" key="14">
    <source>
        <dbReference type="Pfam" id="PF01058"/>
    </source>
</evidence>
<dbReference type="GO" id="GO:0044569">
    <property type="term" value="C:[Ni-Fe] hydrogenase complex"/>
    <property type="evidence" value="ECO:0007669"/>
    <property type="project" value="TreeGrafter"/>
</dbReference>
<accession>A0A1V1PCF6</accession>
<evidence type="ECO:0000256" key="13">
    <source>
        <dbReference type="SAM" id="SignalP"/>
    </source>
</evidence>
<comment type="similarity">
    <text evidence="3">Belongs to the [NiFe]/[NiFeSe] hydrogenase small subunit family.</text>
</comment>
<dbReference type="PRINTS" id="PR00614">
    <property type="entry name" value="NIHGNASESMLL"/>
</dbReference>
<dbReference type="PANTHER" id="PTHR30013:SF5">
    <property type="entry name" value="HYDROGENASE SMALL SUBUNIT"/>
    <property type="match status" value="1"/>
</dbReference>
<dbReference type="SUPFAM" id="SSF56770">
    <property type="entry name" value="HydA/Nqo6-like"/>
    <property type="match status" value="1"/>
</dbReference>
<feature type="binding site" evidence="12">
    <location>
        <position position="277"/>
    </location>
    <ligand>
        <name>[3Fe-4S] cluster</name>
        <dbReference type="ChEBI" id="CHEBI:21137"/>
    </ligand>
</feature>
<dbReference type="PROSITE" id="PS51318">
    <property type="entry name" value="TAT"/>
    <property type="match status" value="1"/>
</dbReference>
<feature type="binding site" evidence="12">
    <location>
        <position position="50"/>
    </location>
    <ligand>
        <name>[4Fe-4S] cluster</name>
        <dbReference type="ChEBI" id="CHEBI:49883"/>
        <label>1</label>
    </ligand>
</feature>
<keyword evidence="5 12" id="KW-0004">4Fe-4S</keyword>
<comment type="cofactor">
    <cofactor evidence="1">
        <name>[4Fe-4S] cluster</name>
        <dbReference type="ChEBI" id="CHEBI:49883"/>
    </cofactor>
</comment>
<evidence type="ECO:0000256" key="5">
    <source>
        <dbReference type="ARBA" id="ARBA00022485"/>
    </source>
</evidence>
<feature type="chain" id="PRO_5010716685" evidence="13">
    <location>
        <begin position="32"/>
        <end position="301"/>
    </location>
</feature>
<evidence type="ECO:0000256" key="12">
    <source>
        <dbReference type="PIRSR" id="PIRSR000310-1"/>
    </source>
</evidence>
<dbReference type="EMBL" id="ATBP01000142">
    <property type="protein sequence ID" value="ETR72490.1"/>
    <property type="molecule type" value="Genomic_DNA"/>
</dbReference>
<dbReference type="PANTHER" id="PTHR30013">
    <property type="entry name" value="NIFE / NIFESE HYDROGENASE SMALL SUBUNIT FAMILY MEMBER"/>
    <property type="match status" value="1"/>
</dbReference>
<dbReference type="InterPro" id="IPR006137">
    <property type="entry name" value="NADH_UbQ_OxRdtase-like_20kDa"/>
</dbReference>
<keyword evidence="8" id="KW-0574">Periplasm</keyword>
<dbReference type="AlphaFoldDB" id="A0A1V1PCF6"/>
<evidence type="ECO:0000256" key="1">
    <source>
        <dbReference type="ARBA" id="ARBA00001966"/>
    </source>
</evidence>
<dbReference type="InterPro" id="IPR027394">
    <property type="entry name" value="Cytochrome-c3_hydrogenase_C"/>
</dbReference>
<evidence type="ECO:0000313" key="16">
    <source>
        <dbReference type="EMBL" id="ETR72490.1"/>
    </source>
</evidence>
<feature type="signal peptide" evidence="13">
    <location>
        <begin position="1"/>
        <end position="31"/>
    </location>
</feature>
<dbReference type="Gene3D" id="4.10.480.10">
    <property type="entry name" value="Cytochrome-c3 hydrogenase, C-terminal domain"/>
    <property type="match status" value="1"/>
</dbReference>